<dbReference type="Proteomes" id="UP000218282">
    <property type="component" value="Unassembled WGS sequence"/>
</dbReference>
<accession>A0A2A5RVY6</accession>
<keyword evidence="2" id="KW-1185">Reference proteome</keyword>
<sequence>MWENLPEKQRKYYRKLILSFASLSEAFSQKSESLEGDIHVAPIVNSKFQETVFQRSFNAHGEDYGNTSYDASVVVDNEHKYIIGLKSFGIASGDQKIAQFKRPQAELGWRSIFTEITENAKGEKTKAEIDEINEPLYRKLAVDISKLRNERIASSKENLRGLEPNDITNVEAVYHYLMPSKKENSPQISVGEVPYYDIDIKNIVIEGCTSVKKPMNFKFNDGRHHYKYTEADSQLLMFFDKTSLENWDVKYVEDPFNIFARLGSISNEVEQTQIEDHFAISHSFSWKINIRPVSGFNQFMGLPKNSTKSIQSLINAVNKNFSETNEIKEFITLLEKYKQDYEILPILPNQARYLRRDEIIEQSKKISVSTIPTNSLEENFFVPEYPITKLVMKYLFRSANEIYIPIPSSKRFHNAYPDFFGKDYGILEGKKFKLPIKDRQFKLEFLPSHTVINAQIVQDDGKGIQSSGSQDVLGKWILQKIFQLPEFTPLTSERMVEMEINGIRLIKYSDADNHIGIEFIWIDDEKLPVDYLDNSLFG</sequence>
<evidence type="ECO:0000313" key="2">
    <source>
        <dbReference type="Proteomes" id="UP000218282"/>
    </source>
</evidence>
<dbReference type="AlphaFoldDB" id="A0A2A5RVY6"/>
<name>A0A2A5RVY6_9LACT</name>
<organism evidence="1 2">
    <name type="scientific">Pseudolactococcus piscium</name>
    <dbReference type="NCBI Taxonomy" id="1364"/>
    <lineage>
        <taxon>Bacteria</taxon>
        <taxon>Bacillati</taxon>
        <taxon>Bacillota</taxon>
        <taxon>Bacilli</taxon>
        <taxon>Lactobacillales</taxon>
        <taxon>Streptococcaceae</taxon>
        <taxon>Pseudolactococcus</taxon>
    </lineage>
</organism>
<evidence type="ECO:0000313" key="1">
    <source>
        <dbReference type="EMBL" id="PCS05338.1"/>
    </source>
</evidence>
<protein>
    <submittedName>
        <fullName evidence="1">Uncharacterized protein</fullName>
    </submittedName>
</protein>
<dbReference type="EMBL" id="JXJW01000018">
    <property type="protein sequence ID" value="PCS05338.1"/>
    <property type="molecule type" value="Genomic_DNA"/>
</dbReference>
<proteinExistence type="predicted"/>
<gene>
    <name evidence="1" type="ORF">RU86_GL000864</name>
</gene>
<reference evidence="1 2" key="1">
    <citation type="submission" date="2014-12" db="EMBL/GenBank/DDBJ databases">
        <title>Draft genome sequences of 10 type strains of Lactococcus.</title>
        <authorList>
            <person name="Sun Z."/>
            <person name="Zhong Z."/>
            <person name="Liu W."/>
            <person name="Zhang W."/>
            <person name="Zhang H."/>
        </authorList>
    </citation>
    <scope>NUCLEOTIDE SEQUENCE [LARGE SCALE GENOMIC DNA]</scope>
    <source>
        <strain evidence="1 2">DSM 6634</strain>
    </source>
</reference>
<comment type="caution">
    <text evidence="1">The sequence shown here is derived from an EMBL/GenBank/DDBJ whole genome shotgun (WGS) entry which is preliminary data.</text>
</comment>